<dbReference type="OrthoDB" id="3540210at2759"/>
<comment type="caution">
    <text evidence="2">The sequence shown here is derived from an EMBL/GenBank/DDBJ whole genome shotgun (WGS) entry which is preliminary data.</text>
</comment>
<keyword evidence="1" id="KW-0472">Membrane</keyword>
<dbReference type="AlphaFoldDB" id="A0A9N9U3L4"/>
<gene>
    <name evidence="2" type="ORF">CBYS24578_00000276</name>
</gene>
<keyword evidence="1" id="KW-0812">Transmembrane</keyword>
<name>A0A9N9U3L4_9HYPO</name>
<organism evidence="2 3">
    <name type="scientific">Clonostachys byssicola</name>
    <dbReference type="NCBI Taxonomy" id="160290"/>
    <lineage>
        <taxon>Eukaryota</taxon>
        <taxon>Fungi</taxon>
        <taxon>Dikarya</taxon>
        <taxon>Ascomycota</taxon>
        <taxon>Pezizomycotina</taxon>
        <taxon>Sordariomycetes</taxon>
        <taxon>Hypocreomycetidae</taxon>
        <taxon>Hypocreales</taxon>
        <taxon>Bionectriaceae</taxon>
        <taxon>Clonostachys</taxon>
    </lineage>
</organism>
<feature type="transmembrane region" description="Helical" evidence="1">
    <location>
        <begin position="31"/>
        <end position="55"/>
    </location>
</feature>
<reference evidence="3" key="1">
    <citation type="submission" date="2019-06" db="EMBL/GenBank/DDBJ databases">
        <authorList>
            <person name="Broberg M."/>
        </authorList>
    </citation>
    <scope>NUCLEOTIDE SEQUENCE [LARGE SCALE GENOMIC DNA]</scope>
</reference>
<dbReference type="EMBL" id="CABFNO020001240">
    <property type="protein sequence ID" value="CAG9971101.1"/>
    <property type="molecule type" value="Genomic_DNA"/>
</dbReference>
<proteinExistence type="predicted"/>
<keyword evidence="3" id="KW-1185">Reference proteome</keyword>
<evidence type="ECO:0000313" key="2">
    <source>
        <dbReference type="EMBL" id="CAG9971101.1"/>
    </source>
</evidence>
<reference evidence="2 3" key="2">
    <citation type="submission" date="2021-10" db="EMBL/GenBank/DDBJ databases">
        <authorList>
            <person name="Piombo E."/>
        </authorList>
    </citation>
    <scope>NUCLEOTIDE SEQUENCE [LARGE SCALE GENOMIC DNA]</scope>
</reference>
<evidence type="ECO:0000313" key="3">
    <source>
        <dbReference type="Proteomes" id="UP000754883"/>
    </source>
</evidence>
<sequence length="650" mass="73029">MADFQSGLWWDYSRPFGFQGTITLPVTQGNIFLSFLTFWVTVSGASLWVIFAYLLHSCIVRNRRNQVEIFDIQQRVTLINSKTPLATIIDSLRIYMAWSKHKIPGLLSRTLAIVLPTILFFVGITAASVFTSKVATSGDTGGLGLRRSQLCGLYRYLDPASDVLSYNSNESRLKVLMNQTVERKNYADNFYVNSTASPSRSPYVTPTLPHNESRVDCPFKTQARCILGFAMKLESALIDSHSMLGINAPPSDRVQFQSRTTCSVVNTTGLEEVSGNYHRYFLGGVRSNYTYEYNRGLRRDGIGYTLKGYGMQWEPLDELRVDNSEMSIFIISGNNVGYTRSISDPFFLATDYDNANKRFISTNDANFMICAEQYQFCNPVTHQCTPWSTSTFFRESMISQGLELKFNDAQMATALRLTVELYLSTSLIVDLLSTAALDASRKVMFDFEMSMGISTDRQWIIEASRWFQMRLAFLQVSVANYINVPAAVFDLPTTKLNDVSWLQGELGLSKGQVGSLNAQCHTQRERGYGNIQSFSFIGVLLIVIVGSGLIIISYNMTSIMDACGRLVKGFEAINAREGDDKQHLLRMALKASGYPTIGEWKTSYFRVPVISQQEIVEDLEVSGIELTYYPLKEAQARGPTNPHIQQHNAN</sequence>
<feature type="transmembrane region" description="Helical" evidence="1">
    <location>
        <begin position="106"/>
        <end position="130"/>
    </location>
</feature>
<keyword evidence="1" id="KW-1133">Transmembrane helix</keyword>
<protein>
    <submittedName>
        <fullName evidence="2">Uncharacterized protein</fullName>
    </submittedName>
</protein>
<evidence type="ECO:0000256" key="1">
    <source>
        <dbReference type="SAM" id="Phobius"/>
    </source>
</evidence>
<dbReference type="Proteomes" id="UP000754883">
    <property type="component" value="Unassembled WGS sequence"/>
</dbReference>
<feature type="transmembrane region" description="Helical" evidence="1">
    <location>
        <begin position="534"/>
        <end position="556"/>
    </location>
</feature>
<accession>A0A9N9U3L4</accession>